<comment type="similarity">
    <text evidence="2">Belongs to the ABC transporter superfamily. ABCA family. CPR flippase (TC 3.A.1.211) subfamily.</text>
</comment>
<dbReference type="InterPro" id="IPR003439">
    <property type="entry name" value="ABC_transporter-like_ATP-bd"/>
</dbReference>
<dbReference type="GO" id="GO:0140359">
    <property type="term" value="F:ABC-type transporter activity"/>
    <property type="evidence" value="ECO:0007669"/>
    <property type="project" value="InterPro"/>
</dbReference>
<feature type="transmembrane region" description="Helical" evidence="9">
    <location>
        <begin position="35"/>
        <end position="55"/>
    </location>
</feature>
<evidence type="ECO:0000256" key="7">
    <source>
        <dbReference type="ARBA" id="ARBA00022989"/>
    </source>
</evidence>
<reference evidence="11" key="1">
    <citation type="submission" date="2023-03" db="EMBL/GenBank/DDBJ databases">
        <authorList>
            <person name="Julca I."/>
        </authorList>
    </citation>
    <scope>NUCLEOTIDE SEQUENCE</scope>
</reference>
<keyword evidence="8 9" id="KW-0472">Membrane</keyword>
<dbReference type="SUPFAM" id="SSF52540">
    <property type="entry name" value="P-loop containing nucleoside triphosphate hydrolases"/>
    <property type="match status" value="1"/>
</dbReference>
<keyword evidence="6" id="KW-0067">ATP-binding</keyword>
<evidence type="ECO:0000256" key="3">
    <source>
        <dbReference type="ARBA" id="ARBA00022448"/>
    </source>
</evidence>
<feature type="transmembrane region" description="Helical" evidence="9">
    <location>
        <begin position="229"/>
        <end position="247"/>
    </location>
</feature>
<feature type="transmembrane region" description="Helical" evidence="9">
    <location>
        <begin position="297"/>
        <end position="317"/>
    </location>
</feature>
<dbReference type="Pfam" id="PF00005">
    <property type="entry name" value="ABC_tran"/>
    <property type="match status" value="1"/>
</dbReference>
<keyword evidence="4 9" id="KW-0812">Transmembrane</keyword>
<feature type="transmembrane region" description="Helical" evidence="9">
    <location>
        <begin position="324"/>
        <end position="344"/>
    </location>
</feature>
<feature type="domain" description="ABC transporter" evidence="10">
    <location>
        <begin position="506"/>
        <end position="751"/>
    </location>
</feature>
<gene>
    <name evidence="11" type="ORF">OLC1_LOCUS19469</name>
</gene>
<dbReference type="InterPro" id="IPR026082">
    <property type="entry name" value="ABCA"/>
</dbReference>
<dbReference type="Pfam" id="PF12698">
    <property type="entry name" value="ABC2_membrane_3"/>
    <property type="match status" value="1"/>
</dbReference>
<comment type="subcellular location">
    <subcellularLocation>
        <location evidence="1">Membrane</location>
        <topology evidence="1">Multi-pass membrane protein</topology>
    </subcellularLocation>
</comment>
<dbReference type="PROSITE" id="PS50893">
    <property type="entry name" value="ABC_TRANSPORTER_2"/>
    <property type="match status" value="1"/>
</dbReference>
<dbReference type="PANTHER" id="PTHR19229">
    <property type="entry name" value="ATP-BINDING CASSETTE TRANSPORTER SUBFAMILY A ABCA"/>
    <property type="match status" value="1"/>
</dbReference>
<dbReference type="EMBL" id="OX459124">
    <property type="protein sequence ID" value="CAI9112234.1"/>
    <property type="molecule type" value="Genomic_DNA"/>
</dbReference>
<evidence type="ECO:0000256" key="9">
    <source>
        <dbReference type="SAM" id="Phobius"/>
    </source>
</evidence>
<dbReference type="InterPro" id="IPR017871">
    <property type="entry name" value="ABC_transporter-like_CS"/>
</dbReference>
<keyword evidence="5" id="KW-0547">Nucleotide-binding</keyword>
<evidence type="ECO:0000313" key="12">
    <source>
        <dbReference type="Proteomes" id="UP001161247"/>
    </source>
</evidence>
<evidence type="ECO:0000256" key="8">
    <source>
        <dbReference type="ARBA" id="ARBA00023136"/>
    </source>
</evidence>
<name>A0AAV1DX30_OLDCO</name>
<feature type="transmembrane region" description="Helical" evidence="9">
    <location>
        <begin position="407"/>
        <end position="425"/>
    </location>
</feature>
<dbReference type="GO" id="GO:0016020">
    <property type="term" value="C:membrane"/>
    <property type="evidence" value="ECO:0007669"/>
    <property type="project" value="UniProtKB-SubCell"/>
</dbReference>
<keyword evidence="12" id="KW-1185">Reference proteome</keyword>
<accession>A0AAV1DX30</accession>
<evidence type="ECO:0000256" key="1">
    <source>
        <dbReference type="ARBA" id="ARBA00004141"/>
    </source>
</evidence>
<dbReference type="PANTHER" id="PTHR19229:SF205">
    <property type="entry name" value="ABC TRANSPORTER A FAMILY MEMBER 1-RELATED"/>
    <property type="match status" value="1"/>
</dbReference>
<sequence length="858" mass="96881">MDSELLTGFPLLTQQFKALLKKNFLLSWRSKRATFPYLFSSLLFILLLFCIQKAIDAQSSSTTMNNFGQKTSPPIPPCEDKYYVVLPCFDFLWSGNESQIVSRIVQRIMDNNPGRPIPSSKVQSFKTKEEVDEWLLDHPMCCNGALHFRVINSTVISYGLQTNITQSAKRGVYEDSTFKFQIPFQIAVEREISRYLIGDSNFTWEVSFKEFPHPPDKLISSMSTVGSTFFLAVAMFGFIFQINALVIEKELKLRQAMTMMGLYDSVYWLSWITWEAILTLVSCLLTVLFGMALQFDFFLNNNFWVIGFAILLSTFIHRTSTSTTLGYCIFVFGAVTQGVIAFGFPYTQSYPNYYRIIWSLFPPNPFAQGLQLLSDATAMPEDPGISWNRISECVPLDPACVITINDIYKWLLATSLLWLILAIYFDKIVPNSNGVRQSLFYFLNPWYWMGGVADEDFCNVEGRICPRTSSSILSSSTTPDDEDVLEEENTVKEQAAEGLFDSNIAVQIRGLVKTYPGRRRTICCFCKSYSPYHALKGLWINFPKGQLFSLLGPNGAGKTTAISCLTGITPVTAGDALVHGYSVKSTKGMSKIRRMTGVCPQFDILWDSLSGNEHLHLFASIKGLHTSSIKKTVKRSLAEVKLTEAARVRVSSYSGGMKRRLSIAIALIGEPKLIILDEPTTGMDPITRRLVWDIIENAKKERAIILTTHSMEEADALSDRIGILAKGKLQCIGTPIRLKSKFGAGFVTTIRFSNSNETPTREEYTICPRQVEAVKSFFKDRLDVVPKEEGLEFLTFVIPHDRESHLAKFYAELQEREGEFRISDIQLGLTTLEEVFLNIAKKAEQEATMLEERFETLT</sequence>
<dbReference type="GO" id="GO:0005524">
    <property type="term" value="F:ATP binding"/>
    <property type="evidence" value="ECO:0007669"/>
    <property type="project" value="UniProtKB-KW"/>
</dbReference>
<dbReference type="Proteomes" id="UP001161247">
    <property type="component" value="Chromosome 7"/>
</dbReference>
<evidence type="ECO:0000256" key="6">
    <source>
        <dbReference type="ARBA" id="ARBA00022840"/>
    </source>
</evidence>
<dbReference type="InterPro" id="IPR027417">
    <property type="entry name" value="P-loop_NTPase"/>
</dbReference>
<dbReference type="SMART" id="SM00382">
    <property type="entry name" value="AAA"/>
    <property type="match status" value="1"/>
</dbReference>
<evidence type="ECO:0000256" key="5">
    <source>
        <dbReference type="ARBA" id="ARBA00022741"/>
    </source>
</evidence>
<organism evidence="11 12">
    <name type="scientific">Oldenlandia corymbosa var. corymbosa</name>
    <dbReference type="NCBI Taxonomy" id="529605"/>
    <lineage>
        <taxon>Eukaryota</taxon>
        <taxon>Viridiplantae</taxon>
        <taxon>Streptophyta</taxon>
        <taxon>Embryophyta</taxon>
        <taxon>Tracheophyta</taxon>
        <taxon>Spermatophyta</taxon>
        <taxon>Magnoliopsida</taxon>
        <taxon>eudicotyledons</taxon>
        <taxon>Gunneridae</taxon>
        <taxon>Pentapetalae</taxon>
        <taxon>asterids</taxon>
        <taxon>lamiids</taxon>
        <taxon>Gentianales</taxon>
        <taxon>Rubiaceae</taxon>
        <taxon>Rubioideae</taxon>
        <taxon>Spermacoceae</taxon>
        <taxon>Hedyotis-Oldenlandia complex</taxon>
        <taxon>Oldenlandia</taxon>
    </lineage>
</organism>
<keyword evidence="3" id="KW-0813">Transport</keyword>
<dbReference type="GO" id="GO:0016887">
    <property type="term" value="F:ATP hydrolysis activity"/>
    <property type="evidence" value="ECO:0007669"/>
    <property type="project" value="InterPro"/>
</dbReference>
<evidence type="ECO:0000313" key="11">
    <source>
        <dbReference type="EMBL" id="CAI9112234.1"/>
    </source>
</evidence>
<evidence type="ECO:0000256" key="2">
    <source>
        <dbReference type="ARBA" id="ARBA00008526"/>
    </source>
</evidence>
<dbReference type="PROSITE" id="PS00211">
    <property type="entry name" value="ABC_TRANSPORTER_1"/>
    <property type="match status" value="1"/>
</dbReference>
<dbReference type="Gene3D" id="3.40.50.300">
    <property type="entry name" value="P-loop containing nucleotide triphosphate hydrolases"/>
    <property type="match status" value="1"/>
</dbReference>
<dbReference type="FunFam" id="3.40.50.300:FF:000665">
    <property type="entry name" value="ABC transporter A family member 2"/>
    <property type="match status" value="1"/>
</dbReference>
<dbReference type="AlphaFoldDB" id="A0AAV1DX30"/>
<dbReference type="InterPro" id="IPR003593">
    <property type="entry name" value="AAA+_ATPase"/>
</dbReference>
<dbReference type="GO" id="GO:0005319">
    <property type="term" value="F:lipid transporter activity"/>
    <property type="evidence" value="ECO:0007669"/>
    <property type="project" value="TreeGrafter"/>
</dbReference>
<protein>
    <submittedName>
        <fullName evidence="11">OLC1v1012651C1</fullName>
    </submittedName>
</protein>
<keyword evidence="7 9" id="KW-1133">Transmembrane helix</keyword>
<feature type="transmembrane region" description="Helical" evidence="9">
    <location>
        <begin position="268"/>
        <end position="291"/>
    </location>
</feature>
<evidence type="ECO:0000259" key="10">
    <source>
        <dbReference type="PROSITE" id="PS50893"/>
    </source>
</evidence>
<dbReference type="InterPro" id="IPR013525">
    <property type="entry name" value="ABC2_TM"/>
</dbReference>
<evidence type="ECO:0000256" key="4">
    <source>
        <dbReference type="ARBA" id="ARBA00022692"/>
    </source>
</evidence>
<proteinExistence type="inferred from homology"/>
<dbReference type="CDD" id="cd03263">
    <property type="entry name" value="ABC_subfamily_A"/>
    <property type="match status" value="1"/>
</dbReference>